<comment type="similarity">
    <text evidence="1 5">Belongs to the peptidase S8 family.</text>
</comment>
<evidence type="ECO:0000256" key="7">
    <source>
        <dbReference type="SAM" id="Phobius"/>
    </source>
</evidence>
<dbReference type="PANTHER" id="PTHR43806">
    <property type="entry name" value="PEPTIDASE S8"/>
    <property type="match status" value="1"/>
</dbReference>
<dbReference type="Gene3D" id="3.40.50.200">
    <property type="entry name" value="Peptidase S8/S53 domain"/>
    <property type="match status" value="1"/>
</dbReference>
<gene>
    <name evidence="9" type="ORF">ACH49L_39275</name>
</gene>
<feature type="transmembrane region" description="Helical" evidence="7">
    <location>
        <begin position="399"/>
        <end position="424"/>
    </location>
</feature>
<evidence type="ECO:0000256" key="2">
    <source>
        <dbReference type="ARBA" id="ARBA00022670"/>
    </source>
</evidence>
<dbReference type="PROSITE" id="PS51892">
    <property type="entry name" value="SUBTILASE"/>
    <property type="match status" value="1"/>
</dbReference>
<evidence type="ECO:0000313" key="9">
    <source>
        <dbReference type="EMBL" id="MFI2161634.1"/>
    </source>
</evidence>
<keyword evidence="7" id="KW-0472">Membrane</keyword>
<feature type="active site" description="Charge relay system" evidence="5">
    <location>
        <position position="152"/>
    </location>
</feature>
<dbReference type="PANTHER" id="PTHR43806:SF11">
    <property type="entry name" value="CEREVISIN-RELATED"/>
    <property type="match status" value="1"/>
</dbReference>
<sequence length="434" mass="42557">MTDDSLFPRRLTRGTRKGDVRAFRPGRGPGAPRLSVLAPLLGAALAVVPAVSAEAAGDATPTPVASASAGPELRLIPPSLDPASGACTKASPTQVAATPWAQLSLNLAQAGRYTQGGGVLVAVVDTGVAPQAAGLAGRVRADGAAAQDCVGHGTFLAGVIAGSPVPGSGFVGVAPRARIVAERGTDQWGRPSADMVADGIEAGIAAGAKVVDVSAALPVNTARLRAAIKHAAAADVLVVAPAAPDTAPQTGSGQSSAPPPASYWPAASDGVLSVVDVDINGQRPDGIPQPEHADLAAPGDGITGIGPKGTGNYVASGASVATAFVAGTAALVRAHLPHLTAAQTAARLKATAAHAEVPLLDPSGALSTVLPTGAAPSSEPEAALHLPEAAPTSGVVPRAWALAGACLLLGVLAAGAMAVARVRLSRRTAGQRRA</sequence>
<feature type="domain" description="Peptidase S8/S53" evidence="8">
    <location>
        <begin position="116"/>
        <end position="354"/>
    </location>
</feature>
<feature type="region of interest" description="Disordered" evidence="6">
    <location>
        <begin position="244"/>
        <end position="263"/>
    </location>
</feature>
<dbReference type="InterPro" id="IPR000209">
    <property type="entry name" value="Peptidase_S8/S53_dom"/>
</dbReference>
<feature type="region of interest" description="Disordered" evidence="6">
    <location>
        <begin position="1"/>
        <end position="28"/>
    </location>
</feature>
<evidence type="ECO:0000256" key="6">
    <source>
        <dbReference type="SAM" id="MobiDB-lite"/>
    </source>
</evidence>
<feature type="active site" description="Charge relay system" evidence="5">
    <location>
        <position position="319"/>
    </location>
</feature>
<evidence type="ECO:0000256" key="4">
    <source>
        <dbReference type="ARBA" id="ARBA00022825"/>
    </source>
</evidence>
<dbReference type="Pfam" id="PF00082">
    <property type="entry name" value="Peptidase_S8"/>
    <property type="match status" value="1"/>
</dbReference>
<dbReference type="InterPro" id="IPR050131">
    <property type="entry name" value="Peptidase_S8_subtilisin-like"/>
</dbReference>
<keyword evidence="10" id="KW-1185">Reference proteome</keyword>
<keyword evidence="7" id="KW-0812">Transmembrane</keyword>
<dbReference type="EMBL" id="JBIRWM010000027">
    <property type="protein sequence ID" value="MFI2161634.1"/>
    <property type="molecule type" value="Genomic_DNA"/>
</dbReference>
<evidence type="ECO:0000313" key="10">
    <source>
        <dbReference type="Proteomes" id="UP001611397"/>
    </source>
</evidence>
<keyword evidence="7" id="KW-1133">Transmembrane helix</keyword>
<keyword evidence="3 5" id="KW-0378">Hydrolase</keyword>
<proteinExistence type="inferred from homology"/>
<protein>
    <submittedName>
        <fullName evidence="9">S8 family serine peptidase</fullName>
    </submittedName>
</protein>
<organism evidence="9 10">
    <name type="scientific">Streptomyces olivaceoviridis</name>
    <name type="common">Streptomyces corchorusii</name>
    <dbReference type="NCBI Taxonomy" id="1921"/>
    <lineage>
        <taxon>Bacteria</taxon>
        <taxon>Bacillati</taxon>
        <taxon>Actinomycetota</taxon>
        <taxon>Actinomycetes</taxon>
        <taxon>Kitasatosporales</taxon>
        <taxon>Streptomycetaceae</taxon>
        <taxon>Streptomyces</taxon>
    </lineage>
</organism>
<dbReference type="PRINTS" id="PR00723">
    <property type="entry name" value="SUBTILISIN"/>
</dbReference>
<accession>A0ABW7VJU5</accession>
<evidence type="ECO:0000256" key="1">
    <source>
        <dbReference type="ARBA" id="ARBA00011073"/>
    </source>
</evidence>
<reference evidence="9 10" key="1">
    <citation type="submission" date="2024-10" db="EMBL/GenBank/DDBJ databases">
        <title>The Natural Products Discovery Center: Release of the First 8490 Sequenced Strains for Exploring Actinobacteria Biosynthetic Diversity.</title>
        <authorList>
            <person name="Kalkreuter E."/>
            <person name="Kautsar S.A."/>
            <person name="Yang D."/>
            <person name="Bader C.D."/>
            <person name="Teijaro C.N."/>
            <person name="Fluegel L."/>
            <person name="Davis C.M."/>
            <person name="Simpson J.R."/>
            <person name="Lauterbach L."/>
            <person name="Steele A.D."/>
            <person name="Gui C."/>
            <person name="Meng S."/>
            <person name="Li G."/>
            <person name="Viehrig K."/>
            <person name="Ye F."/>
            <person name="Su P."/>
            <person name="Kiefer A.F."/>
            <person name="Nichols A."/>
            <person name="Cepeda A.J."/>
            <person name="Yan W."/>
            <person name="Fan B."/>
            <person name="Jiang Y."/>
            <person name="Adhikari A."/>
            <person name="Zheng C.-J."/>
            <person name="Schuster L."/>
            <person name="Cowan T.M."/>
            <person name="Smanski M.J."/>
            <person name="Chevrette M.G."/>
            <person name="De Carvalho L.P.S."/>
            <person name="Shen B."/>
        </authorList>
    </citation>
    <scope>NUCLEOTIDE SEQUENCE [LARGE SCALE GENOMIC DNA]</scope>
    <source>
        <strain evidence="9 10">NPDC020295</strain>
    </source>
</reference>
<comment type="caution">
    <text evidence="9">The sequence shown here is derived from an EMBL/GenBank/DDBJ whole genome shotgun (WGS) entry which is preliminary data.</text>
</comment>
<keyword evidence="4 5" id="KW-0720">Serine protease</keyword>
<dbReference type="Proteomes" id="UP001611397">
    <property type="component" value="Unassembled WGS sequence"/>
</dbReference>
<keyword evidence="2 5" id="KW-0645">Protease</keyword>
<dbReference type="RefSeq" id="WP_079082664.1">
    <property type="nucleotide sequence ID" value="NZ_JBIRUT010000025.1"/>
</dbReference>
<evidence type="ECO:0000256" key="5">
    <source>
        <dbReference type="PROSITE-ProRule" id="PRU01240"/>
    </source>
</evidence>
<feature type="compositionally biased region" description="Low complexity" evidence="6">
    <location>
        <begin position="244"/>
        <end position="256"/>
    </location>
</feature>
<evidence type="ECO:0000259" key="8">
    <source>
        <dbReference type="Pfam" id="PF00082"/>
    </source>
</evidence>
<name>A0ABW7VJU5_STROI</name>
<dbReference type="SUPFAM" id="SSF52743">
    <property type="entry name" value="Subtilisin-like"/>
    <property type="match status" value="1"/>
</dbReference>
<dbReference type="InterPro" id="IPR015500">
    <property type="entry name" value="Peptidase_S8_subtilisin-rel"/>
</dbReference>
<evidence type="ECO:0000256" key="3">
    <source>
        <dbReference type="ARBA" id="ARBA00022801"/>
    </source>
</evidence>
<feature type="active site" description="Charge relay system" evidence="5">
    <location>
        <position position="125"/>
    </location>
</feature>
<dbReference type="InterPro" id="IPR036852">
    <property type="entry name" value="Peptidase_S8/S53_dom_sf"/>
</dbReference>